<feature type="domain" description="YdgH/BhsA/McbA-like" evidence="2">
    <location>
        <begin position="58"/>
        <end position="114"/>
    </location>
</feature>
<dbReference type="PANTHER" id="PTHR34156:SF6">
    <property type="entry name" value="OUTER MEMBRANE PROTEIN"/>
    <property type="match status" value="1"/>
</dbReference>
<dbReference type="PANTHER" id="PTHR34156">
    <property type="entry name" value="OUTER MEMBRANE PROTEIN-RELATED-RELATED"/>
    <property type="match status" value="1"/>
</dbReference>
<sequence>MIKIKSEDHHRGEHTKSAVEEVSMFSRVLALLAVLLLSANTWAAIEINNHQARNMDDVQSLGVIYINHNFATESEARQALNEETDAQGATYYHVILMREPGSNGNMHASADIYR</sequence>
<organism evidence="3 4">
    <name type="scientific">Escherichia coli MS 85-1</name>
    <dbReference type="NCBI Taxonomy" id="679202"/>
    <lineage>
        <taxon>Bacteria</taxon>
        <taxon>Pseudomonadati</taxon>
        <taxon>Pseudomonadota</taxon>
        <taxon>Gammaproteobacteria</taxon>
        <taxon>Enterobacterales</taxon>
        <taxon>Enterobacteriaceae</taxon>
        <taxon>Escherichia</taxon>
    </lineage>
</organism>
<dbReference type="InterPro" id="IPR036275">
    <property type="entry name" value="YdgH-like_sf"/>
</dbReference>
<evidence type="ECO:0000256" key="1">
    <source>
        <dbReference type="ARBA" id="ARBA00022729"/>
    </source>
</evidence>
<dbReference type="EMBL" id="ADWQ01000009">
    <property type="protein sequence ID" value="EFU35512.1"/>
    <property type="molecule type" value="Genomic_DNA"/>
</dbReference>
<dbReference type="SUPFAM" id="SSF159871">
    <property type="entry name" value="YdgH-like"/>
    <property type="match status" value="1"/>
</dbReference>
<evidence type="ECO:0000313" key="3">
    <source>
        <dbReference type="EMBL" id="EFU35512.1"/>
    </source>
</evidence>
<evidence type="ECO:0000259" key="2">
    <source>
        <dbReference type="Pfam" id="PF07338"/>
    </source>
</evidence>
<dbReference type="AlphaFoldDB" id="A0AAN3SF32"/>
<protein>
    <recommendedName>
        <fullName evidence="2">YdgH/BhsA/McbA-like domain-containing protein</fullName>
    </recommendedName>
</protein>
<evidence type="ECO:0000313" key="4">
    <source>
        <dbReference type="Proteomes" id="UP000005056"/>
    </source>
</evidence>
<proteinExistence type="predicted"/>
<dbReference type="InterPro" id="IPR051096">
    <property type="entry name" value="BhsA/McbA_stress_biofilm_assoc"/>
</dbReference>
<gene>
    <name evidence="3" type="ORF">HMPREF9350_02583</name>
</gene>
<dbReference type="Gene3D" id="3.30.1660.10">
    <property type="entry name" value="Flavin-binding protein dodecin"/>
    <property type="match status" value="1"/>
</dbReference>
<name>A0AAN3SF32_ECOLX</name>
<reference evidence="3 4" key="1">
    <citation type="submission" date="2010-09" db="EMBL/GenBank/DDBJ databases">
        <authorList>
            <person name="Weinstock G."/>
            <person name="Sodergren E."/>
            <person name="Clifton S."/>
            <person name="Fulton L."/>
            <person name="Fulton B."/>
            <person name="Courtney L."/>
            <person name="Fronick C."/>
            <person name="Harrison M."/>
            <person name="Strong C."/>
            <person name="Farmer C."/>
            <person name="Delahaunty K."/>
            <person name="Markovic C."/>
            <person name="Hall O."/>
            <person name="Minx P."/>
            <person name="Tomlinson C."/>
            <person name="Mitreva M."/>
            <person name="Hou S."/>
            <person name="Chen J."/>
            <person name="Wollam A."/>
            <person name="Pepin K.H."/>
            <person name="Johnson M."/>
            <person name="Bhonagiri V."/>
            <person name="Zhang X."/>
            <person name="Suruliraj S."/>
            <person name="Warren W."/>
            <person name="Chinwalla A."/>
            <person name="Mardis E.R."/>
            <person name="Wilson R.K."/>
        </authorList>
    </citation>
    <scope>NUCLEOTIDE SEQUENCE [LARGE SCALE GENOMIC DNA]</scope>
    <source>
        <strain evidence="3 4">MS 85-1</strain>
    </source>
</reference>
<keyword evidence="1" id="KW-0732">Signal</keyword>
<dbReference type="Pfam" id="PF07338">
    <property type="entry name" value="YdgH_BhsA-like"/>
    <property type="match status" value="1"/>
</dbReference>
<accession>A0AAN3SF32</accession>
<dbReference type="InterPro" id="IPR025543">
    <property type="entry name" value="Dodecin-like"/>
</dbReference>
<dbReference type="InterPro" id="IPR010854">
    <property type="entry name" value="YdgH/BhsA/McbA-like_dom"/>
</dbReference>
<comment type="caution">
    <text evidence="3">The sequence shown here is derived from an EMBL/GenBank/DDBJ whole genome shotgun (WGS) entry which is preliminary data.</text>
</comment>
<dbReference type="Proteomes" id="UP000005056">
    <property type="component" value="Unassembled WGS sequence"/>
</dbReference>